<dbReference type="AlphaFoldDB" id="A0A5N7CQP1"/>
<proteinExistence type="predicted"/>
<dbReference type="EMBL" id="ML735217">
    <property type="protein sequence ID" value="KAE8395843.1"/>
    <property type="molecule type" value="Genomic_DNA"/>
</dbReference>
<organism evidence="1">
    <name type="scientific">Petromyces alliaceus</name>
    <name type="common">Aspergillus alliaceus</name>
    <dbReference type="NCBI Taxonomy" id="209559"/>
    <lineage>
        <taxon>Eukaryota</taxon>
        <taxon>Fungi</taxon>
        <taxon>Dikarya</taxon>
        <taxon>Ascomycota</taxon>
        <taxon>Pezizomycotina</taxon>
        <taxon>Eurotiomycetes</taxon>
        <taxon>Eurotiomycetidae</taxon>
        <taxon>Eurotiales</taxon>
        <taxon>Aspergillaceae</taxon>
        <taxon>Aspergillus</taxon>
        <taxon>Aspergillus subgen. Circumdati</taxon>
    </lineage>
</organism>
<sequence length="121" mass="14113">MGSIYSKEICTLIGSGLDGDARSQAWSLIDEIYTVYRREIHESPFRTNTLFAMYAGDDHNDHGLPAWSEVRWNLLARPLKEERFTRVWFILEVALSQVDPVIIRGRQQYGWDRFACAAFWL</sequence>
<protein>
    <submittedName>
        <fullName evidence="1">Uncharacterized protein</fullName>
    </submittedName>
</protein>
<dbReference type="OrthoDB" id="2288928at2759"/>
<accession>A0A5N7CQP1</accession>
<evidence type="ECO:0000313" key="1">
    <source>
        <dbReference type="EMBL" id="KAE8395843.1"/>
    </source>
</evidence>
<gene>
    <name evidence="1" type="ORF">BDV23DRAFT_178412</name>
</gene>
<reference evidence="1" key="1">
    <citation type="submission" date="2019-04" db="EMBL/GenBank/DDBJ databases">
        <title>Friends and foes A comparative genomics studyof 23 Aspergillus species from section Flavi.</title>
        <authorList>
            <consortium name="DOE Joint Genome Institute"/>
            <person name="Kjaerbolling I."/>
            <person name="Vesth T."/>
            <person name="Frisvad J.C."/>
            <person name="Nybo J.L."/>
            <person name="Theobald S."/>
            <person name="Kildgaard S."/>
            <person name="Isbrandt T."/>
            <person name="Kuo A."/>
            <person name="Sato A."/>
            <person name="Lyhne E.K."/>
            <person name="Kogle M.E."/>
            <person name="Wiebenga A."/>
            <person name="Kun R.S."/>
            <person name="Lubbers R.J."/>
            <person name="Makela M.R."/>
            <person name="Barry K."/>
            <person name="Chovatia M."/>
            <person name="Clum A."/>
            <person name="Daum C."/>
            <person name="Haridas S."/>
            <person name="He G."/>
            <person name="LaButti K."/>
            <person name="Lipzen A."/>
            <person name="Mondo S."/>
            <person name="Riley R."/>
            <person name="Salamov A."/>
            <person name="Simmons B.A."/>
            <person name="Magnuson J.K."/>
            <person name="Henrissat B."/>
            <person name="Mortensen U.H."/>
            <person name="Larsen T.O."/>
            <person name="Devries R.P."/>
            <person name="Grigoriev I.V."/>
            <person name="Machida M."/>
            <person name="Baker S.E."/>
            <person name="Andersen M.R."/>
        </authorList>
    </citation>
    <scope>NUCLEOTIDE SEQUENCE [LARGE SCALE GENOMIC DNA]</scope>
    <source>
        <strain evidence="1">IBT 14317</strain>
    </source>
</reference>
<name>A0A5N7CQP1_PETAA</name>
<dbReference type="Proteomes" id="UP000326877">
    <property type="component" value="Unassembled WGS sequence"/>
</dbReference>